<dbReference type="GO" id="GO:0004674">
    <property type="term" value="F:protein serine/threonine kinase activity"/>
    <property type="evidence" value="ECO:0007669"/>
    <property type="project" value="UniProtKB-KW"/>
</dbReference>
<evidence type="ECO:0000256" key="4">
    <source>
        <dbReference type="ARBA" id="ARBA00022777"/>
    </source>
</evidence>
<keyword evidence="1" id="KW-0723">Serine/threonine-protein kinase</keyword>
<dbReference type="Proteomes" id="UP000261540">
    <property type="component" value="Unplaced"/>
</dbReference>
<dbReference type="STRING" id="1676925.ENSPKIP00000003958"/>
<dbReference type="GO" id="GO:0035556">
    <property type="term" value="P:intracellular signal transduction"/>
    <property type="evidence" value="ECO:0007669"/>
    <property type="project" value="TreeGrafter"/>
</dbReference>
<evidence type="ECO:0000256" key="1">
    <source>
        <dbReference type="ARBA" id="ARBA00022527"/>
    </source>
</evidence>
<dbReference type="GO" id="GO:0005634">
    <property type="term" value="C:nucleus"/>
    <property type="evidence" value="ECO:0007669"/>
    <property type="project" value="TreeGrafter"/>
</dbReference>
<sequence length="86" mass="9783">SQQSVCEGCPSSVLRCLSRGRFSVVKRFEQQGTQLSVAAKLVNKRLVRRDQVTRELRLLQLVQHPQIPGLLDTFETPTSYVLLLEM</sequence>
<keyword evidence="8" id="KW-1185">Reference proteome</keyword>
<dbReference type="Gene3D" id="3.30.200.20">
    <property type="entry name" value="Phosphorylase Kinase, domain 1"/>
    <property type="match status" value="1"/>
</dbReference>
<organism evidence="7 8">
    <name type="scientific">Paramormyrops kingsleyae</name>
    <dbReference type="NCBI Taxonomy" id="1676925"/>
    <lineage>
        <taxon>Eukaryota</taxon>
        <taxon>Metazoa</taxon>
        <taxon>Chordata</taxon>
        <taxon>Craniata</taxon>
        <taxon>Vertebrata</taxon>
        <taxon>Euteleostomi</taxon>
        <taxon>Actinopterygii</taxon>
        <taxon>Neopterygii</taxon>
        <taxon>Teleostei</taxon>
        <taxon>Osteoglossocephala</taxon>
        <taxon>Osteoglossomorpha</taxon>
        <taxon>Osteoglossiformes</taxon>
        <taxon>Mormyridae</taxon>
        <taxon>Paramormyrops</taxon>
    </lineage>
</organism>
<dbReference type="PANTHER" id="PTHR24342:SF21">
    <property type="entry name" value="TRIO RHO GUANINE NUCLEOTIDE EXCHANGE FACTOR"/>
    <property type="match status" value="1"/>
</dbReference>
<dbReference type="SUPFAM" id="SSF56112">
    <property type="entry name" value="Protein kinase-like (PK-like)"/>
    <property type="match status" value="1"/>
</dbReference>
<dbReference type="GeneTree" id="ENSGT00940000166969"/>
<dbReference type="Ensembl" id="ENSPKIT00000027928.1">
    <property type="protein sequence ID" value="ENSPKIP00000003958.1"/>
    <property type="gene ID" value="ENSPKIG00000021251.1"/>
</dbReference>
<dbReference type="InterPro" id="IPR011009">
    <property type="entry name" value="Kinase-like_dom_sf"/>
</dbReference>
<keyword evidence="5" id="KW-0067">ATP-binding</keyword>
<dbReference type="InterPro" id="IPR000719">
    <property type="entry name" value="Prot_kinase_dom"/>
</dbReference>
<evidence type="ECO:0000313" key="7">
    <source>
        <dbReference type="Ensembl" id="ENSPKIP00000003958.1"/>
    </source>
</evidence>
<dbReference type="PROSITE" id="PS50011">
    <property type="entry name" value="PROTEIN_KINASE_DOM"/>
    <property type="match status" value="1"/>
</dbReference>
<dbReference type="GO" id="GO:0005524">
    <property type="term" value="F:ATP binding"/>
    <property type="evidence" value="ECO:0007669"/>
    <property type="project" value="UniProtKB-KW"/>
</dbReference>
<reference evidence="7" key="2">
    <citation type="submission" date="2025-09" db="UniProtKB">
        <authorList>
            <consortium name="Ensembl"/>
        </authorList>
    </citation>
    <scope>IDENTIFICATION</scope>
</reference>
<proteinExistence type="predicted"/>
<accession>A0A3B3QCS7</accession>
<dbReference type="AlphaFoldDB" id="A0A3B3QCS7"/>
<dbReference type="GO" id="GO:0043065">
    <property type="term" value="P:positive regulation of apoptotic process"/>
    <property type="evidence" value="ECO:0007669"/>
    <property type="project" value="TreeGrafter"/>
</dbReference>
<protein>
    <recommendedName>
        <fullName evidence="6">Protein kinase domain-containing protein</fullName>
    </recommendedName>
</protein>
<name>A0A3B3QCS7_9TELE</name>
<keyword evidence="3" id="KW-0547">Nucleotide-binding</keyword>
<dbReference type="Pfam" id="PF00069">
    <property type="entry name" value="Pkinase"/>
    <property type="match status" value="1"/>
</dbReference>
<evidence type="ECO:0000256" key="5">
    <source>
        <dbReference type="ARBA" id="ARBA00022840"/>
    </source>
</evidence>
<evidence type="ECO:0000256" key="3">
    <source>
        <dbReference type="ARBA" id="ARBA00022741"/>
    </source>
</evidence>
<dbReference type="PANTHER" id="PTHR24342">
    <property type="entry name" value="SERINE/THREONINE-PROTEIN KINASE 17"/>
    <property type="match status" value="1"/>
</dbReference>
<evidence type="ECO:0000259" key="6">
    <source>
        <dbReference type="PROSITE" id="PS50011"/>
    </source>
</evidence>
<reference evidence="7" key="1">
    <citation type="submission" date="2025-08" db="UniProtKB">
        <authorList>
            <consortium name="Ensembl"/>
        </authorList>
    </citation>
    <scope>IDENTIFICATION</scope>
</reference>
<evidence type="ECO:0000313" key="8">
    <source>
        <dbReference type="Proteomes" id="UP000261540"/>
    </source>
</evidence>
<evidence type="ECO:0000256" key="2">
    <source>
        <dbReference type="ARBA" id="ARBA00022679"/>
    </source>
</evidence>
<keyword evidence="4" id="KW-0418">Kinase</keyword>
<keyword evidence="2" id="KW-0808">Transferase</keyword>
<feature type="domain" description="Protein kinase" evidence="6">
    <location>
        <begin position="11"/>
        <end position="86"/>
    </location>
</feature>